<dbReference type="Gene3D" id="2.60.40.1880">
    <property type="entry name" value="Invasion associated locus B (IalB) protein"/>
    <property type="match status" value="1"/>
</dbReference>
<name>A0A844YWN6_9SPHN</name>
<protein>
    <recommendedName>
        <fullName evidence="4">Invasion associated locus B family protein</fullName>
    </recommendedName>
</protein>
<feature type="signal peptide" evidence="1">
    <location>
        <begin position="1"/>
        <end position="22"/>
    </location>
</feature>
<evidence type="ECO:0000313" key="3">
    <source>
        <dbReference type="Proteomes" id="UP000466966"/>
    </source>
</evidence>
<dbReference type="Proteomes" id="UP000466966">
    <property type="component" value="Unassembled WGS sequence"/>
</dbReference>
<accession>A0A844YWN6</accession>
<feature type="chain" id="PRO_5032799097" description="Invasion associated locus B family protein" evidence="1">
    <location>
        <begin position="23"/>
        <end position="161"/>
    </location>
</feature>
<comment type="caution">
    <text evidence="2">The sequence shown here is derived from an EMBL/GenBank/DDBJ whole genome shotgun (WGS) entry which is preliminary data.</text>
</comment>
<dbReference type="OrthoDB" id="7426653at2"/>
<reference evidence="2 3" key="1">
    <citation type="submission" date="2019-12" db="EMBL/GenBank/DDBJ databases">
        <title>Genomic-based taxomic classification of the family Erythrobacteraceae.</title>
        <authorList>
            <person name="Xu L."/>
        </authorList>
    </citation>
    <scope>NUCLEOTIDE SEQUENCE [LARGE SCALE GENOMIC DNA]</scope>
    <source>
        <strain evidence="2 3">M0322</strain>
    </source>
</reference>
<evidence type="ECO:0000313" key="2">
    <source>
        <dbReference type="EMBL" id="MXO71466.1"/>
    </source>
</evidence>
<evidence type="ECO:0008006" key="4">
    <source>
        <dbReference type="Google" id="ProtNLM"/>
    </source>
</evidence>
<evidence type="ECO:0000256" key="1">
    <source>
        <dbReference type="SAM" id="SignalP"/>
    </source>
</evidence>
<gene>
    <name evidence="2" type="ORF">GRI99_07395</name>
</gene>
<sequence length="161" mass="17032">MMRRPALLLLCSLALIAVPAMARDSLGVFERWAAFRDPQVPRCYAIAAAQERASEGSASVATWPARRVRGQVHFRLSRAIAPGSAVSVAIGRERFTLTASARNAWATDAAGDAAIIAAMRGASVMQVRARDRDGRVFTDSYPLAGVATAVDAADIGCRSTG</sequence>
<keyword evidence="1" id="KW-0732">Signal</keyword>
<dbReference type="RefSeq" id="WP_160771376.1">
    <property type="nucleotide sequence ID" value="NZ_WTYV01000002.1"/>
</dbReference>
<organism evidence="2 3">
    <name type="scientific">Alteraurantiacibacter buctensis</name>
    <dbReference type="NCBI Taxonomy" id="1503981"/>
    <lineage>
        <taxon>Bacteria</taxon>
        <taxon>Pseudomonadati</taxon>
        <taxon>Pseudomonadota</taxon>
        <taxon>Alphaproteobacteria</taxon>
        <taxon>Sphingomonadales</taxon>
        <taxon>Erythrobacteraceae</taxon>
        <taxon>Alteraurantiacibacter</taxon>
    </lineage>
</organism>
<proteinExistence type="predicted"/>
<dbReference type="EMBL" id="WTYV01000002">
    <property type="protein sequence ID" value="MXO71466.1"/>
    <property type="molecule type" value="Genomic_DNA"/>
</dbReference>
<keyword evidence="3" id="KW-1185">Reference proteome</keyword>
<dbReference type="AlphaFoldDB" id="A0A844YWN6"/>
<dbReference type="InterPro" id="IPR038696">
    <property type="entry name" value="IalB_sf"/>
</dbReference>